<accession>A0A9P5VFZ8</accession>
<feature type="non-terminal residue" evidence="3">
    <location>
        <position position="1"/>
    </location>
</feature>
<name>A0A9P5VFZ8_9FUNG</name>
<evidence type="ECO:0000313" key="3">
    <source>
        <dbReference type="EMBL" id="KAF9308940.1"/>
    </source>
</evidence>
<dbReference type="Proteomes" id="UP000696485">
    <property type="component" value="Unassembled WGS sequence"/>
</dbReference>
<feature type="region of interest" description="Disordered" evidence="1">
    <location>
        <begin position="98"/>
        <end position="162"/>
    </location>
</feature>
<dbReference type="EMBL" id="JAAAUY010002939">
    <property type="protein sequence ID" value="KAF9308940.1"/>
    <property type="molecule type" value="Genomic_DNA"/>
</dbReference>
<organism evidence="3 4">
    <name type="scientific">Podila minutissima</name>
    <dbReference type="NCBI Taxonomy" id="64525"/>
    <lineage>
        <taxon>Eukaryota</taxon>
        <taxon>Fungi</taxon>
        <taxon>Fungi incertae sedis</taxon>
        <taxon>Mucoromycota</taxon>
        <taxon>Mortierellomycotina</taxon>
        <taxon>Mortierellomycetes</taxon>
        <taxon>Mortierellales</taxon>
        <taxon>Mortierellaceae</taxon>
        <taxon>Podila</taxon>
    </lineage>
</organism>
<evidence type="ECO:0000313" key="4">
    <source>
        <dbReference type="Proteomes" id="UP000696485"/>
    </source>
</evidence>
<feature type="compositionally biased region" description="Polar residues" evidence="1">
    <location>
        <begin position="138"/>
        <end position="156"/>
    </location>
</feature>
<gene>
    <name evidence="3" type="ORF">BG006_005224</name>
</gene>
<keyword evidence="2" id="KW-0472">Membrane</keyword>
<keyword evidence="4" id="KW-1185">Reference proteome</keyword>
<sequence>WAGRWAATKWAPDLAPKDSSSSTSSSSYSNSGMKRRRSHSPHHQNRGSNSFQPQNSSNSHASPLAAKPTPRFLPPNQKWCDHPRCVTLPEHAKHYASSCRHHPELQKPTSSSNSSRSSDSSYHSNNSSNNWRYNSNSKVDSTKQFNPTSSANSSALAPQIRNKGHIESQKDNLLLTPIPMMILVKITIILVTMT</sequence>
<feature type="transmembrane region" description="Helical" evidence="2">
    <location>
        <begin position="173"/>
        <end position="193"/>
    </location>
</feature>
<evidence type="ECO:0000256" key="1">
    <source>
        <dbReference type="SAM" id="MobiDB-lite"/>
    </source>
</evidence>
<feature type="region of interest" description="Disordered" evidence="1">
    <location>
        <begin position="1"/>
        <end position="76"/>
    </location>
</feature>
<feature type="compositionally biased region" description="Low complexity" evidence="1">
    <location>
        <begin position="19"/>
        <end position="31"/>
    </location>
</feature>
<dbReference type="AlphaFoldDB" id="A0A9P5VFZ8"/>
<reference evidence="3" key="1">
    <citation type="journal article" date="2020" name="Fungal Divers.">
        <title>Resolving the Mortierellaceae phylogeny through synthesis of multi-gene phylogenetics and phylogenomics.</title>
        <authorList>
            <person name="Vandepol N."/>
            <person name="Liber J."/>
            <person name="Desiro A."/>
            <person name="Na H."/>
            <person name="Kennedy M."/>
            <person name="Barry K."/>
            <person name="Grigoriev I.V."/>
            <person name="Miller A.N."/>
            <person name="O'Donnell K."/>
            <person name="Stajich J.E."/>
            <person name="Bonito G."/>
        </authorList>
    </citation>
    <scope>NUCLEOTIDE SEQUENCE</scope>
    <source>
        <strain evidence="3">NVP1</strain>
    </source>
</reference>
<keyword evidence="2" id="KW-0812">Transmembrane</keyword>
<keyword evidence="2" id="KW-1133">Transmembrane helix</keyword>
<feature type="compositionally biased region" description="Basic residues" evidence="1">
    <location>
        <begin position="33"/>
        <end position="45"/>
    </location>
</feature>
<proteinExistence type="predicted"/>
<comment type="caution">
    <text evidence="3">The sequence shown here is derived from an EMBL/GenBank/DDBJ whole genome shotgun (WGS) entry which is preliminary data.</text>
</comment>
<feature type="compositionally biased region" description="Low complexity" evidence="1">
    <location>
        <begin position="110"/>
        <end position="137"/>
    </location>
</feature>
<protein>
    <submittedName>
        <fullName evidence="3">Uncharacterized protein</fullName>
    </submittedName>
</protein>
<evidence type="ECO:0000256" key="2">
    <source>
        <dbReference type="SAM" id="Phobius"/>
    </source>
</evidence>
<feature type="compositionally biased region" description="Low complexity" evidence="1">
    <location>
        <begin position="48"/>
        <end position="59"/>
    </location>
</feature>